<dbReference type="FunCoup" id="A0A2T3AJU3">
    <property type="interactions" value="71"/>
</dbReference>
<dbReference type="Gene3D" id="3.40.50.150">
    <property type="entry name" value="Vaccinia Virus protein VP39"/>
    <property type="match status" value="1"/>
</dbReference>
<dbReference type="GO" id="GO:0008168">
    <property type="term" value="F:methyltransferase activity"/>
    <property type="evidence" value="ECO:0007669"/>
    <property type="project" value="UniProtKB-KW"/>
</dbReference>
<dbReference type="PROSITE" id="PS00092">
    <property type="entry name" value="N6_MTASE"/>
    <property type="match status" value="1"/>
</dbReference>
<dbReference type="GO" id="GO:0003676">
    <property type="term" value="F:nucleic acid binding"/>
    <property type="evidence" value="ECO:0007669"/>
    <property type="project" value="InterPro"/>
</dbReference>
<keyword evidence="3" id="KW-1185">Reference proteome</keyword>
<dbReference type="Proteomes" id="UP000241462">
    <property type="component" value="Unassembled WGS sequence"/>
</dbReference>
<accession>A0A2T3AJU3</accession>
<gene>
    <name evidence="2" type="ORF">BD289DRAFT_458386</name>
</gene>
<dbReference type="SUPFAM" id="SSF53335">
    <property type="entry name" value="S-adenosyl-L-methionine-dependent methyltransferases"/>
    <property type="match status" value="1"/>
</dbReference>
<sequence>MPRIAPSTIRQAYHISPHAAALLPVCRDLRSALNELRWMREYVDEVVEKKLLAQPRSFLQDQPPQQSAVGRKVIELEYLTSLCRRRGRGEPLQYILGTQPFGNLDLKCRPGVLIPRPEPEAYTMHLASLIQYSPHLLGFSSSLSKDPPATLRALDLCTGTGCIALLLYSLLSRTIPDLHVHGVDISPQAVRLANENMRYNLANRRLPALPPSQSLGSTPPLIFSQADIFSDAFIQEYLDSHDRPTTHLDILICNPPYVSHWGFTHQTARSVRHYEPKLAQVPRVTYPGNHAPEDVFYARLLDIGAQLKPRLMLFEVGDLSQALRVANMVLRHEGLTAACDGGQPRAVEIWRDWPDVASEEGESTEAEACNGTKVRIRGTGHGRSVFIQCK</sequence>
<name>A0A2T3AJU3_9PEZI</name>
<feature type="domain" description="Methyltransferase" evidence="1">
    <location>
        <begin position="151"/>
        <end position="199"/>
    </location>
</feature>
<keyword evidence="2" id="KW-0489">Methyltransferase</keyword>
<keyword evidence="2" id="KW-0808">Transferase</keyword>
<evidence type="ECO:0000259" key="1">
    <source>
        <dbReference type="Pfam" id="PF13847"/>
    </source>
</evidence>
<dbReference type="GO" id="GO:0005739">
    <property type="term" value="C:mitochondrion"/>
    <property type="evidence" value="ECO:0007669"/>
    <property type="project" value="TreeGrafter"/>
</dbReference>
<dbReference type="AlphaFoldDB" id="A0A2T3AJU3"/>
<dbReference type="EMBL" id="KZ678381">
    <property type="protein sequence ID" value="PSS00799.1"/>
    <property type="molecule type" value="Genomic_DNA"/>
</dbReference>
<protein>
    <submittedName>
        <fullName evidence="2">S-adenosyl-L-methionine-dependent methyltransferase</fullName>
    </submittedName>
</protein>
<dbReference type="Gene3D" id="1.10.8.10">
    <property type="entry name" value="DNA helicase RuvA subunit, C-terminal domain"/>
    <property type="match status" value="1"/>
</dbReference>
<proteinExistence type="predicted"/>
<dbReference type="CDD" id="cd02440">
    <property type="entry name" value="AdoMet_MTases"/>
    <property type="match status" value="1"/>
</dbReference>
<dbReference type="PANTHER" id="PTHR18895">
    <property type="entry name" value="HEMK METHYLTRANSFERASE"/>
    <property type="match status" value="1"/>
</dbReference>
<evidence type="ECO:0000313" key="2">
    <source>
        <dbReference type="EMBL" id="PSS00799.1"/>
    </source>
</evidence>
<reference evidence="2 3" key="1">
    <citation type="journal article" date="2018" name="Mycol. Prog.">
        <title>Coniella lustricola, a new species from submerged detritus.</title>
        <authorList>
            <person name="Raudabaugh D.B."/>
            <person name="Iturriaga T."/>
            <person name="Carver A."/>
            <person name="Mondo S."/>
            <person name="Pangilinan J."/>
            <person name="Lipzen A."/>
            <person name="He G."/>
            <person name="Amirebrahimi M."/>
            <person name="Grigoriev I.V."/>
            <person name="Miller A.N."/>
        </authorList>
    </citation>
    <scope>NUCLEOTIDE SEQUENCE [LARGE SCALE GENOMIC DNA]</scope>
    <source>
        <strain evidence="2 3">B22-T-1</strain>
    </source>
</reference>
<dbReference type="Pfam" id="PF13847">
    <property type="entry name" value="Methyltransf_31"/>
    <property type="match status" value="1"/>
</dbReference>
<dbReference type="InterPro" id="IPR025714">
    <property type="entry name" value="Methyltranfer_dom"/>
</dbReference>
<dbReference type="InterPro" id="IPR002052">
    <property type="entry name" value="DNA_methylase_N6_adenine_CS"/>
</dbReference>
<dbReference type="STRING" id="2025994.A0A2T3AJU3"/>
<dbReference type="GO" id="GO:0032259">
    <property type="term" value="P:methylation"/>
    <property type="evidence" value="ECO:0007669"/>
    <property type="project" value="UniProtKB-KW"/>
</dbReference>
<dbReference type="InterPro" id="IPR029063">
    <property type="entry name" value="SAM-dependent_MTases_sf"/>
</dbReference>
<dbReference type="PANTHER" id="PTHR18895:SF74">
    <property type="entry name" value="MTRF1L RELEASE FACTOR GLUTAMINE METHYLTRANSFERASE"/>
    <property type="match status" value="1"/>
</dbReference>
<dbReference type="InterPro" id="IPR050320">
    <property type="entry name" value="N5-glutamine_MTase"/>
</dbReference>
<dbReference type="OrthoDB" id="269872at2759"/>
<organism evidence="2 3">
    <name type="scientific">Coniella lustricola</name>
    <dbReference type="NCBI Taxonomy" id="2025994"/>
    <lineage>
        <taxon>Eukaryota</taxon>
        <taxon>Fungi</taxon>
        <taxon>Dikarya</taxon>
        <taxon>Ascomycota</taxon>
        <taxon>Pezizomycotina</taxon>
        <taxon>Sordariomycetes</taxon>
        <taxon>Sordariomycetidae</taxon>
        <taxon>Diaporthales</taxon>
        <taxon>Schizoparmaceae</taxon>
        <taxon>Coniella</taxon>
    </lineage>
</organism>
<dbReference type="InParanoid" id="A0A2T3AJU3"/>
<evidence type="ECO:0000313" key="3">
    <source>
        <dbReference type="Proteomes" id="UP000241462"/>
    </source>
</evidence>